<accession>A0A318NAM8</accession>
<organism evidence="7 8">
    <name type="scientific">Micromonospora arborensis</name>
    <dbReference type="NCBI Taxonomy" id="2116518"/>
    <lineage>
        <taxon>Bacteria</taxon>
        <taxon>Bacillati</taxon>
        <taxon>Actinomycetota</taxon>
        <taxon>Actinomycetes</taxon>
        <taxon>Micromonosporales</taxon>
        <taxon>Micromonosporaceae</taxon>
        <taxon>Micromonospora</taxon>
    </lineage>
</organism>
<dbReference type="NCBIfam" id="TIGR04516">
    <property type="entry name" value="glycosyl_450act"/>
    <property type="match status" value="1"/>
</dbReference>
<comment type="similarity">
    <text evidence="1">Belongs to the glycosyltransferase 28 family.</text>
</comment>
<dbReference type="Pfam" id="PF06722">
    <property type="entry name" value="EryCIII-like_C"/>
    <property type="match status" value="1"/>
</dbReference>
<proteinExistence type="inferred from homology"/>
<dbReference type="InterPro" id="IPR010610">
    <property type="entry name" value="EryCIII-like_C"/>
</dbReference>
<evidence type="ECO:0000256" key="4">
    <source>
        <dbReference type="ARBA" id="ARBA00023194"/>
    </source>
</evidence>
<dbReference type="InterPro" id="IPR002213">
    <property type="entry name" value="UDP_glucos_trans"/>
</dbReference>
<dbReference type="InterPro" id="IPR030953">
    <property type="entry name" value="Glycosyl_450act"/>
</dbReference>
<evidence type="ECO:0000313" key="7">
    <source>
        <dbReference type="EMBL" id="PYC63452.1"/>
    </source>
</evidence>
<dbReference type="OrthoDB" id="3863369at2"/>
<keyword evidence="4" id="KW-0045">Antibiotic biosynthesis</keyword>
<evidence type="ECO:0000256" key="1">
    <source>
        <dbReference type="ARBA" id="ARBA00006962"/>
    </source>
</evidence>
<feature type="domain" description="Erythromycin biosynthesis protein CIII-like C-terminal" evidence="5">
    <location>
        <begin position="272"/>
        <end position="414"/>
    </location>
</feature>
<evidence type="ECO:0000313" key="8">
    <source>
        <dbReference type="Proteomes" id="UP000248333"/>
    </source>
</evidence>
<dbReference type="InterPro" id="IPR048284">
    <property type="entry name" value="EryCIII-like_N"/>
</dbReference>
<dbReference type="GO" id="GO:0016758">
    <property type="term" value="F:hexosyltransferase activity"/>
    <property type="evidence" value="ECO:0007669"/>
    <property type="project" value="UniProtKB-ARBA"/>
</dbReference>
<name>A0A318NAM8_9ACTN</name>
<dbReference type="Pfam" id="PF21036">
    <property type="entry name" value="EryCIII-like_N"/>
    <property type="match status" value="1"/>
</dbReference>
<keyword evidence="2" id="KW-0328">Glycosyltransferase</keyword>
<sequence>MRVLITVIAVKTHLYNAVPLAWALRAAGHDVRVAGQPDLADAITAAGLTAVPVGEELAMGRSSSGPRGQTFRAHGGGMLPPDELTWEHALGAFTVACPVEYEFFADQTVLDDLVGYARQWQPDLVIWDALTFSGAIAAHASGAAHARLLFGIDYVTRMYDGFVRLRDQQPAERREDPVAEWLAGRLARYGCESHPGLDRELMTGQACIDPTPSWMQTPLDLPWLPMRFVPYNGGEAAPDWVYERPDRPRVCLSLGMSGRDLFGGDQVSVVELVTALATLDVEVVATLTAGQLDGARLPDNVRVVDFVPLNDLLPTCAAIVQHGGFGTLGNVLTHGVPSLTVPAPWWDERDLGRHLHERGAGLLLEPERITPAALTDAVRELLTDPRHRENAEDVRREILATPSPAAVTSALEQLAG</sequence>
<evidence type="ECO:0000256" key="3">
    <source>
        <dbReference type="ARBA" id="ARBA00022679"/>
    </source>
</evidence>
<evidence type="ECO:0000259" key="5">
    <source>
        <dbReference type="Pfam" id="PF06722"/>
    </source>
</evidence>
<comment type="caution">
    <text evidence="7">The sequence shown here is derived from an EMBL/GenBank/DDBJ whole genome shotgun (WGS) entry which is preliminary data.</text>
</comment>
<protein>
    <submittedName>
        <fullName evidence="7">Glycosyl transferase family 28</fullName>
    </submittedName>
</protein>
<gene>
    <name evidence="7" type="ORF">C7C45_31940</name>
</gene>
<reference evidence="7 8" key="1">
    <citation type="submission" date="2018-03" db="EMBL/GenBank/DDBJ databases">
        <title>Bioinformatic expansion and discovery of thiopeptide antibiotics.</title>
        <authorList>
            <person name="Schwalen C.J."/>
            <person name="Hudson G.A."/>
            <person name="Mitchell D.A."/>
        </authorList>
    </citation>
    <scope>NUCLEOTIDE SEQUENCE [LARGE SCALE GENOMIC DNA]</scope>
    <source>
        <strain evidence="7 8">NRRL 8041</strain>
    </source>
</reference>
<dbReference type="RefSeq" id="WP_110568484.1">
    <property type="nucleotide sequence ID" value="NZ_PYBV01000062.1"/>
</dbReference>
<dbReference type="GO" id="GO:0017000">
    <property type="term" value="P:antibiotic biosynthetic process"/>
    <property type="evidence" value="ECO:0007669"/>
    <property type="project" value="UniProtKB-KW"/>
</dbReference>
<dbReference type="InterPro" id="IPR050426">
    <property type="entry name" value="Glycosyltransferase_28"/>
</dbReference>
<dbReference type="Gene3D" id="3.40.50.2000">
    <property type="entry name" value="Glycogen Phosphorylase B"/>
    <property type="match status" value="2"/>
</dbReference>
<dbReference type="GO" id="GO:0008194">
    <property type="term" value="F:UDP-glycosyltransferase activity"/>
    <property type="evidence" value="ECO:0007669"/>
    <property type="project" value="InterPro"/>
</dbReference>
<dbReference type="CDD" id="cd03784">
    <property type="entry name" value="GT1_Gtf-like"/>
    <property type="match status" value="1"/>
</dbReference>
<dbReference type="SUPFAM" id="SSF53756">
    <property type="entry name" value="UDP-Glycosyltransferase/glycogen phosphorylase"/>
    <property type="match status" value="1"/>
</dbReference>
<keyword evidence="8" id="KW-1185">Reference proteome</keyword>
<dbReference type="FunFam" id="3.40.50.2000:FF:000072">
    <property type="entry name" value="Glycosyl transferase"/>
    <property type="match status" value="1"/>
</dbReference>
<feature type="domain" description="Erythromycin biosynthesis protein CIII-like N-terminal" evidence="6">
    <location>
        <begin position="22"/>
        <end position="255"/>
    </location>
</feature>
<dbReference type="PANTHER" id="PTHR48050">
    <property type="entry name" value="STEROL 3-BETA-GLUCOSYLTRANSFERASE"/>
    <property type="match status" value="1"/>
</dbReference>
<keyword evidence="3 7" id="KW-0808">Transferase</keyword>
<dbReference type="PANTHER" id="PTHR48050:SF13">
    <property type="entry name" value="STEROL 3-BETA-GLUCOSYLTRANSFERASE UGT80A2"/>
    <property type="match status" value="1"/>
</dbReference>
<dbReference type="AlphaFoldDB" id="A0A318NAM8"/>
<dbReference type="Proteomes" id="UP000248333">
    <property type="component" value="Unassembled WGS sequence"/>
</dbReference>
<evidence type="ECO:0000256" key="2">
    <source>
        <dbReference type="ARBA" id="ARBA00022676"/>
    </source>
</evidence>
<dbReference type="EMBL" id="PYBV01000062">
    <property type="protein sequence ID" value="PYC63452.1"/>
    <property type="molecule type" value="Genomic_DNA"/>
</dbReference>
<evidence type="ECO:0000259" key="6">
    <source>
        <dbReference type="Pfam" id="PF21036"/>
    </source>
</evidence>